<dbReference type="PANTHER" id="PTHR11842">
    <property type="entry name" value="MITOTIC SPINDLE ASSEMBLY CHECKPOINT PROTEIN MAD2"/>
    <property type="match status" value="1"/>
</dbReference>
<evidence type="ECO:0000313" key="5">
    <source>
        <dbReference type="Proteomes" id="UP000235786"/>
    </source>
</evidence>
<sequence>MTTPPTLLTNYQSILQTFTDFLTVAIHTILYERALYPSSTFISARKYNFPVRQNRHPKVCSWINDAVSNVSALLLKGTVRRVVVVIFNEDMDVMERYLFDVERFPVVDPKEALTEFEAREGQGDLKISVTDIEEQLRATIRRLSYACSRMGPLPEGCTFTVAVELRDQAEPPIGHPQPWIPSEPSLQTGEKGSSENIGSDLGGIKSTPVRLVEAGEFILETWVEEGRAKYHDDRD</sequence>
<dbReference type="PANTHER" id="PTHR11842:SF10">
    <property type="entry name" value="MITOTIC SPINDLE ASSEMBLY CHECKPOINT PROTEIN MAD2B"/>
    <property type="match status" value="1"/>
</dbReference>
<evidence type="ECO:0000256" key="1">
    <source>
        <dbReference type="ARBA" id="ARBA00010348"/>
    </source>
</evidence>
<dbReference type="Proteomes" id="UP000235786">
    <property type="component" value="Unassembled WGS sequence"/>
</dbReference>
<proteinExistence type="inferred from homology"/>
<dbReference type="Gene3D" id="3.30.900.10">
    <property type="entry name" value="HORMA domain"/>
    <property type="match status" value="1"/>
</dbReference>
<keyword evidence="5" id="KW-1185">Reference proteome</keyword>
<dbReference type="STRING" id="1149755.A0A2J6RB82"/>
<dbReference type="OrthoDB" id="21254at2759"/>
<dbReference type="EMBL" id="KZ613951">
    <property type="protein sequence ID" value="PMD35763.1"/>
    <property type="molecule type" value="Genomic_DNA"/>
</dbReference>
<dbReference type="Pfam" id="PF02301">
    <property type="entry name" value="HORMA"/>
    <property type="match status" value="1"/>
</dbReference>
<feature type="region of interest" description="Disordered" evidence="2">
    <location>
        <begin position="170"/>
        <end position="204"/>
    </location>
</feature>
<dbReference type="AlphaFoldDB" id="A0A2J6RB82"/>
<dbReference type="InterPro" id="IPR045091">
    <property type="entry name" value="Mad2-like"/>
</dbReference>
<accession>A0A2J6RB82</accession>
<gene>
    <name evidence="4" type="ORF">L207DRAFT_586803</name>
</gene>
<dbReference type="SUPFAM" id="SSF56019">
    <property type="entry name" value="The spindle assembly checkpoint protein mad2"/>
    <property type="match status" value="1"/>
</dbReference>
<evidence type="ECO:0000256" key="2">
    <source>
        <dbReference type="SAM" id="MobiDB-lite"/>
    </source>
</evidence>
<protein>
    <submittedName>
        <fullName evidence="4">DNA-binding protein</fullName>
    </submittedName>
</protein>
<dbReference type="InterPro" id="IPR003511">
    <property type="entry name" value="HORMA_dom"/>
</dbReference>
<feature type="compositionally biased region" description="Polar residues" evidence="2">
    <location>
        <begin position="184"/>
        <end position="197"/>
    </location>
</feature>
<keyword evidence="4" id="KW-0238">DNA-binding</keyword>
<dbReference type="GO" id="GO:0016035">
    <property type="term" value="C:zeta DNA polymerase complex"/>
    <property type="evidence" value="ECO:0007669"/>
    <property type="project" value="TreeGrafter"/>
</dbReference>
<evidence type="ECO:0000313" key="4">
    <source>
        <dbReference type="EMBL" id="PMD35763.1"/>
    </source>
</evidence>
<evidence type="ECO:0000259" key="3">
    <source>
        <dbReference type="PROSITE" id="PS50815"/>
    </source>
</evidence>
<dbReference type="InterPro" id="IPR036570">
    <property type="entry name" value="HORMA_dom_sf"/>
</dbReference>
<dbReference type="PROSITE" id="PS50815">
    <property type="entry name" value="HORMA"/>
    <property type="match status" value="1"/>
</dbReference>
<feature type="domain" description="HORMA" evidence="3">
    <location>
        <begin position="12"/>
        <end position="223"/>
    </location>
</feature>
<reference evidence="4 5" key="1">
    <citation type="submission" date="2016-04" db="EMBL/GenBank/DDBJ databases">
        <title>A degradative enzymes factory behind the ericoid mycorrhizal symbiosis.</title>
        <authorList>
            <consortium name="DOE Joint Genome Institute"/>
            <person name="Martino E."/>
            <person name="Morin E."/>
            <person name="Grelet G."/>
            <person name="Kuo A."/>
            <person name="Kohler A."/>
            <person name="Daghino S."/>
            <person name="Barry K."/>
            <person name="Choi C."/>
            <person name="Cichocki N."/>
            <person name="Clum A."/>
            <person name="Copeland A."/>
            <person name="Hainaut M."/>
            <person name="Haridas S."/>
            <person name="Labutti K."/>
            <person name="Lindquist E."/>
            <person name="Lipzen A."/>
            <person name="Khouja H.-R."/>
            <person name="Murat C."/>
            <person name="Ohm R."/>
            <person name="Olson A."/>
            <person name="Spatafora J."/>
            <person name="Veneault-Fourrey C."/>
            <person name="Henrissat B."/>
            <person name="Grigoriev I."/>
            <person name="Martin F."/>
            <person name="Perotto S."/>
        </authorList>
    </citation>
    <scope>NUCLEOTIDE SEQUENCE [LARGE SCALE GENOMIC DNA]</scope>
    <source>
        <strain evidence="4 5">F</strain>
    </source>
</reference>
<comment type="similarity">
    <text evidence="1">Belongs to the MAD2 family.</text>
</comment>
<name>A0A2J6RB82_HYAVF</name>
<organism evidence="4 5">
    <name type="scientific">Hyaloscypha variabilis (strain UAMH 11265 / GT02V1 / F)</name>
    <name type="common">Meliniomyces variabilis</name>
    <dbReference type="NCBI Taxonomy" id="1149755"/>
    <lineage>
        <taxon>Eukaryota</taxon>
        <taxon>Fungi</taxon>
        <taxon>Dikarya</taxon>
        <taxon>Ascomycota</taxon>
        <taxon>Pezizomycotina</taxon>
        <taxon>Leotiomycetes</taxon>
        <taxon>Helotiales</taxon>
        <taxon>Hyaloscyphaceae</taxon>
        <taxon>Hyaloscypha</taxon>
        <taxon>Hyaloscypha variabilis</taxon>
    </lineage>
</organism>
<dbReference type="GO" id="GO:0003677">
    <property type="term" value="F:DNA binding"/>
    <property type="evidence" value="ECO:0007669"/>
    <property type="project" value="UniProtKB-KW"/>
</dbReference>